<dbReference type="AlphaFoldDB" id="A0A5C3Q413"/>
<proteinExistence type="predicted"/>
<sequence>MLAPCHPYLSLLLSKPPLFTPSTTNQPPRPGWEYINRETAPLTESEQLAQVQANSWFYCFPR</sequence>
<reference evidence="1 2" key="1">
    <citation type="journal article" date="2019" name="Nat. Ecol. Evol.">
        <title>Megaphylogeny resolves global patterns of mushroom evolution.</title>
        <authorList>
            <person name="Varga T."/>
            <person name="Krizsan K."/>
            <person name="Foldi C."/>
            <person name="Dima B."/>
            <person name="Sanchez-Garcia M."/>
            <person name="Sanchez-Ramirez S."/>
            <person name="Szollosi G.J."/>
            <person name="Szarkandi J.G."/>
            <person name="Papp V."/>
            <person name="Albert L."/>
            <person name="Andreopoulos W."/>
            <person name="Angelini C."/>
            <person name="Antonin V."/>
            <person name="Barry K.W."/>
            <person name="Bougher N.L."/>
            <person name="Buchanan P."/>
            <person name="Buyck B."/>
            <person name="Bense V."/>
            <person name="Catcheside P."/>
            <person name="Chovatia M."/>
            <person name="Cooper J."/>
            <person name="Damon W."/>
            <person name="Desjardin D."/>
            <person name="Finy P."/>
            <person name="Geml J."/>
            <person name="Haridas S."/>
            <person name="Hughes K."/>
            <person name="Justo A."/>
            <person name="Karasinski D."/>
            <person name="Kautmanova I."/>
            <person name="Kiss B."/>
            <person name="Kocsube S."/>
            <person name="Kotiranta H."/>
            <person name="LaButti K.M."/>
            <person name="Lechner B.E."/>
            <person name="Liimatainen K."/>
            <person name="Lipzen A."/>
            <person name="Lukacs Z."/>
            <person name="Mihaltcheva S."/>
            <person name="Morgado L.N."/>
            <person name="Niskanen T."/>
            <person name="Noordeloos M.E."/>
            <person name="Ohm R.A."/>
            <person name="Ortiz-Santana B."/>
            <person name="Ovrebo C."/>
            <person name="Racz N."/>
            <person name="Riley R."/>
            <person name="Savchenko A."/>
            <person name="Shiryaev A."/>
            <person name="Soop K."/>
            <person name="Spirin V."/>
            <person name="Szebenyi C."/>
            <person name="Tomsovsky M."/>
            <person name="Tulloss R.E."/>
            <person name="Uehling J."/>
            <person name="Grigoriev I.V."/>
            <person name="Vagvolgyi C."/>
            <person name="Papp T."/>
            <person name="Martin F.M."/>
            <person name="Miettinen O."/>
            <person name="Hibbett D.S."/>
            <person name="Nagy L.G."/>
        </authorList>
    </citation>
    <scope>NUCLEOTIDE SEQUENCE [LARGE SCALE GENOMIC DNA]</scope>
    <source>
        <strain evidence="1 2">CBS 309.79</strain>
    </source>
</reference>
<dbReference type="Proteomes" id="UP000305067">
    <property type="component" value="Unassembled WGS sequence"/>
</dbReference>
<name>A0A5C3Q413_9AGAR</name>
<dbReference type="EMBL" id="ML178859">
    <property type="protein sequence ID" value="TFK96531.1"/>
    <property type="molecule type" value="Genomic_DNA"/>
</dbReference>
<accession>A0A5C3Q413</accession>
<gene>
    <name evidence="1" type="ORF">BDV98DRAFT_576054</name>
</gene>
<organism evidence="1 2">
    <name type="scientific">Pterulicium gracile</name>
    <dbReference type="NCBI Taxonomy" id="1884261"/>
    <lineage>
        <taxon>Eukaryota</taxon>
        <taxon>Fungi</taxon>
        <taxon>Dikarya</taxon>
        <taxon>Basidiomycota</taxon>
        <taxon>Agaricomycotina</taxon>
        <taxon>Agaricomycetes</taxon>
        <taxon>Agaricomycetidae</taxon>
        <taxon>Agaricales</taxon>
        <taxon>Pleurotineae</taxon>
        <taxon>Pterulaceae</taxon>
        <taxon>Pterulicium</taxon>
    </lineage>
</organism>
<protein>
    <submittedName>
        <fullName evidence="1">Uncharacterized protein</fullName>
    </submittedName>
</protein>
<keyword evidence="2" id="KW-1185">Reference proteome</keyword>
<evidence type="ECO:0000313" key="2">
    <source>
        <dbReference type="Proteomes" id="UP000305067"/>
    </source>
</evidence>
<evidence type="ECO:0000313" key="1">
    <source>
        <dbReference type="EMBL" id="TFK96531.1"/>
    </source>
</evidence>